<dbReference type="SUPFAM" id="SSF141571">
    <property type="entry name" value="Pentapeptide repeat-like"/>
    <property type="match status" value="1"/>
</dbReference>
<evidence type="ECO:0000313" key="2">
    <source>
        <dbReference type="Proteomes" id="UP001519535"/>
    </source>
</evidence>
<dbReference type="Gene3D" id="2.160.20.80">
    <property type="entry name" value="E3 ubiquitin-protein ligase SopA"/>
    <property type="match status" value="1"/>
</dbReference>
<accession>A0ABS5RPW8</accession>
<proteinExistence type="predicted"/>
<protein>
    <submittedName>
        <fullName evidence="1">Pentapeptide repeat-containing protein</fullName>
    </submittedName>
</protein>
<dbReference type="Proteomes" id="UP001519535">
    <property type="component" value="Unassembled WGS sequence"/>
</dbReference>
<sequence length="269" mass="30941">MTEKHVQVAGIERDYTFVTLDKPPEFHKVKWQSIDFSYSEIDHLRLFLSELRDCAFTGGTFRYWRSWGVRFMNCDFSESDLQNSNIGGAPYKGRDVEYINCHWRSGNMKSASLSDGKYRDCQFEAVTLANEQVINASFVRCIFSGSLTEIMFDGRDHKSTFPWRVRPDAFSECDLRNAALDDVEFIGIDTRSLRLPDHGQRIPRFVAVARRAFDWITTAELPPNEARYLEMCWKCHVTQLPDDAEGWLDLDSLDAHSRGLIEASIADGL</sequence>
<organism evidence="1 2">
    <name type="scientific">Mycolicibacter acidiphilus</name>
    <dbReference type="NCBI Taxonomy" id="2835306"/>
    <lineage>
        <taxon>Bacteria</taxon>
        <taxon>Bacillati</taxon>
        <taxon>Actinomycetota</taxon>
        <taxon>Actinomycetes</taxon>
        <taxon>Mycobacteriales</taxon>
        <taxon>Mycobacteriaceae</taxon>
        <taxon>Mycolicibacter</taxon>
    </lineage>
</organism>
<name>A0ABS5RPW8_9MYCO</name>
<dbReference type="EMBL" id="JAHCLR010000034">
    <property type="protein sequence ID" value="MBS9534994.1"/>
    <property type="molecule type" value="Genomic_DNA"/>
</dbReference>
<gene>
    <name evidence="1" type="ORF">KIH27_15500</name>
</gene>
<comment type="caution">
    <text evidence="1">The sequence shown here is derived from an EMBL/GenBank/DDBJ whole genome shotgun (WGS) entry which is preliminary data.</text>
</comment>
<evidence type="ECO:0000313" key="1">
    <source>
        <dbReference type="EMBL" id="MBS9534994.1"/>
    </source>
</evidence>
<keyword evidence="2" id="KW-1185">Reference proteome</keyword>
<reference evidence="1 2" key="1">
    <citation type="submission" date="2021-05" db="EMBL/GenBank/DDBJ databases">
        <title>Mycobacterium acidophilum sp. nov., an extremely acid-tolerant member of the genus Mycobacterium.</title>
        <authorList>
            <person name="Xia J."/>
        </authorList>
    </citation>
    <scope>NUCLEOTIDE SEQUENCE [LARGE SCALE GENOMIC DNA]</scope>
    <source>
        <strain evidence="1 2">M1</strain>
    </source>
</reference>